<proteinExistence type="predicted"/>
<dbReference type="Proteomes" id="UP000054538">
    <property type="component" value="Unassembled WGS sequence"/>
</dbReference>
<reference evidence="2 3" key="1">
    <citation type="submission" date="2014-04" db="EMBL/GenBank/DDBJ databases">
        <authorList>
            <consortium name="DOE Joint Genome Institute"/>
            <person name="Kuo A."/>
            <person name="Kohler A."/>
            <person name="Jargeat P."/>
            <person name="Nagy L.G."/>
            <person name="Floudas D."/>
            <person name="Copeland A."/>
            <person name="Barry K.W."/>
            <person name="Cichocki N."/>
            <person name="Veneault-Fourrey C."/>
            <person name="LaButti K."/>
            <person name="Lindquist E.A."/>
            <person name="Lipzen A."/>
            <person name="Lundell T."/>
            <person name="Morin E."/>
            <person name="Murat C."/>
            <person name="Sun H."/>
            <person name="Tunlid A."/>
            <person name="Henrissat B."/>
            <person name="Grigoriev I.V."/>
            <person name="Hibbett D.S."/>
            <person name="Martin F."/>
            <person name="Nordberg H.P."/>
            <person name="Cantor M.N."/>
            <person name="Hua S.X."/>
        </authorList>
    </citation>
    <scope>NUCLEOTIDE SEQUENCE [LARGE SCALE GENOMIC DNA]</scope>
    <source>
        <strain evidence="2 3">Ve08.2h10</strain>
    </source>
</reference>
<dbReference type="HOGENOM" id="CLU_2210823_0_0_1"/>
<protein>
    <submittedName>
        <fullName evidence="2">Uncharacterized protein</fullName>
    </submittedName>
</protein>
<accession>A0A0D0DWI1</accession>
<sequence>MESTSMGLGHTAKLSQSPRGEGGLEQQVERGGHDQRKYISTLTLPSRIPKTWLPSSSSSLGSLVIIFEYHHPRTNDLALPTVSHRISLPIFHRSSAVQWLWQAYTGA</sequence>
<organism evidence="2 3">
    <name type="scientific">Paxillus rubicundulus Ve08.2h10</name>
    <dbReference type="NCBI Taxonomy" id="930991"/>
    <lineage>
        <taxon>Eukaryota</taxon>
        <taxon>Fungi</taxon>
        <taxon>Dikarya</taxon>
        <taxon>Basidiomycota</taxon>
        <taxon>Agaricomycotina</taxon>
        <taxon>Agaricomycetes</taxon>
        <taxon>Agaricomycetidae</taxon>
        <taxon>Boletales</taxon>
        <taxon>Paxilineae</taxon>
        <taxon>Paxillaceae</taxon>
        <taxon>Paxillus</taxon>
    </lineage>
</organism>
<keyword evidence="3" id="KW-1185">Reference proteome</keyword>
<evidence type="ECO:0000313" key="3">
    <source>
        <dbReference type="Proteomes" id="UP000054538"/>
    </source>
</evidence>
<evidence type="ECO:0000313" key="2">
    <source>
        <dbReference type="EMBL" id="KIK94251.1"/>
    </source>
</evidence>
<dbReference type="EMBL" id="KN825120">
    <property type="protein sequence ID" value="KIK94251.1"/>
    <property type="molecule type" value="Genomic_DNA"/>
</dbReference>
<name>A0A0D0DWI1_9AGAM</name>
<dbReference type="InParanoid" id="A0A0D0DWI1"/>
<feature type="region of interest" description="Disordered" evidence="1">
    <location>
        <begin position="1"/>
        <end position="36"/>
    </location>
</feature>
<gene>
    <name evidence="2" type="ORF">PAXRUDRAFT_460189</name>
</gene>
<evidence type="ECO:0000256" key="1">
    <source>
        <dbReference type="SAM" id="MobiDB-lite"/>
    </source>
</evidence>
<dbReference type="AlphaFoldDB" id="A0A0D0DWI1"/>
<reference evidence="3" key="2">
    <citation type="submission" date="2015-01" db="EMBL/GenBank/DDBJ databases">
        <title>Evolutionary Origins and Diversification of the Mycorrhizal Mutualists.</title>
        <authorList>
            <consortium name="DOE Joint Genome Institute"/>
            <consortium name="Mycorrhizal Genomics Consortium"/>
            <person name="Kohler A."/>
            <person name="Kuo A."/>
            <person name="Nagy L.G."/>
            <person name="Floudas D."/>
            <person name="Copeland A."/>
            <person name="Barry K.W."/>
            <person name="Cichocki N."/>
            <person name="Veneault-Fourrey C."/>
            <person name="LaButti K."/>
            <person name="Lindquist E.A."/>
            <person name="Lipzen A."/>
            <person name="Lundell T."/>
            <person name="Morin E."/>
            <person name="Murat C."/>
            <person name="Riley R."/>
            <person name="Ohm R."/>
            <person name="Sun H."/>
            <person name="Tunlid A."/>
            <person name="Henrissat B."/>
            <person name="Grigoriev I.V."/>
            <person name="Hibbett D.S."/>
            <person name="Martin F."/>
        </authorList>
    </citation>
    <scope>NUCLEOTIDE SEQUENCE [LARGE SCALE GENOMIC DNA]</scope>
    <source>
        <strain evidence="3">Ve08.2h10</strain>
    </source>
</reference>
<feature type="compositionally biased region" description="Basic and acidic residues" evidence="1">
    <location>
        <begin position="27"/>
        <end position="36"/>
    </location>
</feature>